<keyword evidence="3" id="KW-0804">Transcription</keyword>
<name>A0ABR5PNF7_9LACO</name>
<dbReference type="CDD" id="cd07377">
    <property type="entry name" value="WHTH_GntR"/>
    <property type="match status" value="1"/>
</dbReference>
<dbReference type="Proteomes" id="UP000051217">
    <property type="component" value="Unassembled WGS sequence"/>
</dbReference>
<dbReference type="SMART" id="SM00345">
    <property type="entry name" value="HTH_GNTR"/>
    <property type="match status" value="1"/>
</dbReference>
<reference evidence="5 6" key="1">
    <citation type="journal article" date="2015" name="Genome Announc.">
        <title>Expanding the biotechnology potential of lactobacilli through comparative genomics of 213 strains and associated genera.</title>
        <authorList>
            <person name="Sun Z."/>
            <person name="Harris H.M."/>
            <person name="McCann A."/>
            <person name="Guo C."/>
            <person name="Argimon S."/>
            <person name="Zhang W."/>
            <person name="Yang X."/>
            <person name="Jeffery I.B."/>
            <person name="Cooney J.C."/>
            <person name="Kagawa T.F."/>
            <person name="Liu W."/>
            <person name="Song Y."/>
            <person name="Salvetti E."/>
            <person name="Wrobel A."/>
            <person name="Rasinkangas P."/>
            <person name="Parkhill J."/>
            <person name="Rea M.C."/>
            <person name="O'Sullivan O."/>
            <person name="Ritari J."/>
            <person name="Douillard F.P."/>
            <person name="Paul Ross R."/>
            <person name="Yang R."/>
            <person name="Briner A.E."/>
            <person name="Felis G.E."/>
            <person name="de Vos W.M."/>
            <person name="Barrangou R."/>
            <person name="Klaenhammer T.R."/>
            <person name="Caufield P.W."/>
            <person name="Cui Y."/>
            <person name="Zhang H."/>
            <person name="O'Toole P.W."/>
        </authorList>
    </citation>
    <scope>NUCLEOTIDE SEQUENCE [LARGE SCALE GENOMIC DNA]</scope>
    <source>
        <strain evidence="5 6">DSM 15836</strain>
    </source>
</reference>
<evidence type="ECO:0000259" key="4">
    <source>
        <dbReference type="PROSITE" id="PS50949"/>
    </source>
</evidence>
<evidence type="ECO:0000313" key="6">
    <source>
        <dbReference type="Proteomes" id="UP000051217"/>
    </source>
</evidence>
<evidence type="ECO:0000313" key="5">
    <source>
        <dbReference type="EMBL" id="KRM31219.1"/>
    </source>
</evidence>
<sequence>MLAFFRLTALCDLVEFRETESSTYLSLTIQHKERALTPDSDRVFAFFCLTALCLKKEECLVKFTDDVPIYRQIEQYIAGEIISGRFHSGQQVPSVRQLALQFSVNTNTVQRALREMIIKNILESRRGLGNFVTSDPTIIEDLRQNLINKSLLAMYKQLHALNISDVEIKGCLDDFLEKRRSEDGKHDRTEKCLL</sequence>
<proteinExistence type="predicted"/>
<dbReference type="PROSITE" id="PS50949">
    <property type="entry name" value="HTH_GNTR"/>
    <property type="match status" value="1"/>
</dbReference>
<dbReference type="SUPFAM" id="SSF46785">
    <property type="entry name" value="Winged helix' DNA-binding domain"/>
    <property type="match status" value="1"/>
</dbReference>
<organism evidence="5 6">
    <name type="scientific">Ligilactobacillus acidipiscis DSM 15836</name>
    <dbReference type="NCBI Taxonomy" id="1423716"/>
    <lineage>
        <taxon>Bacteria</taxon>
        <taxon>Bacillati</taxon>
        <taxon>Bacillota</taxon>
        <taxon>Bacilli</taxon>
        <taxon>Lactobacillales</taxon>
        <taxon>Lactobacillaceae</taxon>
        <taxon>Ligilactobacillus</taxon>
    </lineage>
</organism>
<dbReference type="InterPro" id="IPR036388">
    <property type="entry name" value="WH-like_DNA-bd_sf"/>
</dbReference>
<evidence type="ECO:0000256" key="1">
    <source>
        <dbReference type="ARBA" id="ARBA00023015"/>
    </source>
</evidence>
<protein>
    <submittedName>
        <fullName evidence="5">GntR family transcriptional regulator</fullName>
    </submittedName>
</protein>
<dbReference type="Gene3D" id="1.10.10.10">
    <property type="entry name" value="Winged helix-like DNA-binding domain superfamily/Winged helix DNA-binding domain"/>
    <property type="match status" value="1"/>
</dbReference>
<dbReference type="PANTHER" id="PTHR38445">
    <property type="entry name" value="HTH-TYPE TRANSCRIPTIONAL REPRESSOR YTRA"/>
    <property type="match status" value="1"/>
</dbReference>
<keyword evidence="6" id="KW-1185">Reference proteome</keyword>
<keyword evidence="2" id="KW-0238">DNA-binding</keyword>
<dbReference type="Pfam" id="PF00392">
    <property type="entry name" value="GntR"/>
    <property type="match status" value="1"/>
</dbReference>
<keyword evidence="1" id="KW-0805">Transcription regulation</keyword>
<evidence type="ECO:0000256" key="2">
    <source>
        <dbReference type="ARBA" id="ARBA00023125"/>
    </source>
</evidence>
<accession>A0ABR5PNF7</accession>
<dbReference type="PANTHER" id="PTHR38445:SF9">
    <property type="entry name" value="HTH-TYPE TRANSCRIPTIONAL REPRESSOR YTRA"/>
    <property type="match status" value="1"/>
</dbReference>
<feature type="domain" description="HTH gntR-type" evidence="4">
    <location>
        <begin position="67"/>
        <end position="135"/>
    </location>
</feature>
<dbReference type="InterPro" id="IPR000524">
    <property type="entry name" value="Tscrpt_reg_HTH_GntR"/>
</dbReference>
<comment type="caution">
    <text evidence="5">The sequence shown here is derived from an EMBL/GenBank/DDBJ whole genome shotgun (WGS) entry which is preliminary data.</text>
</comment>
<evidence type="ECO:0000256" key="3">
    <source>
        <dbReference type="ARBA" id="ARBA00023163"/>
    </source>
</evidence>
<gene>
    <name evidence="5" type="ORF">FC65_GL000070</name>
</gene>
<dbReference type="EMBL" id="AZFI01000010">
    <property type="protein sequence ID" value="KRM31219.1"/>
    <property type="molecule type" value="Genomic_DNA"/>
</dbReference>
<dbReference type="InterPro" id="IPR036390">
    <property type="entry name" value="WH_DNA-bd_sf"/>
</dbReference>